<dbReference type="EMBL" id="JAGTJQ010000007">
    <property type="protein sequence ID" value="KAH7027696.1"/>
    <property type="molecule type" value="Genomic_DNA"/>
</dbReference>
<dbReference type="RefSeq" id="XP_046010495.1">
    <property type="nucleotide sequence ID" value="XM_046159048.1"/>
</dbReference>
<name>A0A9P8Y513_9PEZI</name>
<proteinExistence type="predicted"/>
<protein>
    <submittedName>
        <fullName evidence="2">Uncharacterized protein</fullName>
    </submittedName>
</protein>
<accession>A0A9P8Y513</accession>
<gene>
    <name evidence="2" type="ORF">B0I36DRAFT_364867</name>
</gene>
<evidence type="ECO:0000256" key="1">
    <source>
        <dbReference type="SAM" id="MobiDB-lite"/>
    </source>
</evidence>
<sequence length="595" mass="65539">MHPAPSLAEAFPKTKPPADRIPYDPCRGDQEPALSPRERPTSLSPIRRTSDPLSVAGITELTDDDGSRADEAGATTFGAEASQSIFSVKDGAEIMQNRRASRRRTGPLSAQQREKAALIRKLGACADCRRRRVACSPHHHDMTWEDAIRKYRSTSPLQDLGSPPHHRPGSNIHRRKSSGESQRMDVDSVSAASKAVAAPTSRLPSSDVRIRTPLPSAPRLDKALSIPPIAAASPGLPPIPKFSSFRSSLEKSVSSILIPGRSRRYVVGHVLLVFWQDDDDAVVSSCVRELCGVLEERYAYKCEGVSIPTSKSEVCKNPSRWLSRHIDDFMEKHDSWDCLKIVYYIGFSFLDHAGDMVLSSSLDKAATPTIRWSGIQHKLEEACSDTLVIMDTAYFPSSRIARQKGVLEILAASTTEDYFRLAPRAGFTRLVLDRLRGGTQHQLSPRIFEDKLSTAELYSRVLFSYSELLSSQGGSAGGGPGDKHFSSNRAFPLMPLHIQISSNPTLPPITLTRMDSLQLPPLSAPSYQLSGSKNSGFEGATGSHGRQLSLTFRLTDDIGGGREEHDVERWRQWLMMMPEGVRSVKVDDLSSQLRT</sequence>
<organism evidence="2 3">
    <name type="scientific">Microdochium trichocladiopsis</name>
    <dbReference type="NCBI Taxonomy" id="1682393"/>
    <lineage>
        <taxon>Eukaryota</taxon>
        <taxon>Fungi</taxon>
        <taxon>Dikarya</taxon>
        <taxon>Ascomycota</taxon>
        <taxon>Pezizomycotina</taxon>
        <taxon>Sordariomycetes</taxon>
        <taxon>Xylariomycetidae</taxon>
        <taxon>Xylariales</taxon>
        <taxon>Microdochiaceae</taxon>
        <taxon>Microdochium</taxon>
    </lineage>
</organism>
<dbReference type="Proteomes" id="UP000756346">
    <property type="component" value="Unassembled WGS sequence"/>
</dbReference>
<reference evidence="2" key="1">
    <citation type="journal article" date="2021" name="Nat. Commun.">
        <title>Genetic determinants of endophytism in the Arabidopsis root mycobiome.</title>
        <authorList>
            <person name="Mesny F."/>
            <person name="Miyauchi S."/>
            <person name="Thiergart T."/>
            <person name="Pickel B."/>
            <person name="Atanasova L."/>
            <person name="Karlsson M."/>
            <person name="Huettel B."/>
            <person name="Barry K.W."/>
            <person name="Haridas S."/>
            <person name="Chen C."/>
            <person name="Bauer D."/>
            <person name="Andreopoulos W."/>
            <person name="Pangilinan J."/>
            <person name="LaButti K."/>
            <person name="Riley R."/>
            <person name="Lipzen A."/>
            <person name="Clum A."/>
            <person name="Drula E."/>
            <person name="Henrissat B."/>
            <person name="Kohler A."/>
            <person name="Grigoriev I.V."/>
            <person name="Martin F.M."/>
            <person name="Hacquard S."/>
        </authorList>
    </citation>
    <scope>NUCLEOTIDE SEQUENCE</scope>
    <source>
        <strain evidence="2">MPI-CAGE-CH-0230</strain>
    </source>
</reference>
<dbReference type="OrthoDB" id="3921198at2759"/>
<evidence type="ECO:0000313" key="2">
    <source>
        <dbReference type="EMBL" id="KAH7027696.1"/>
    </source>
</evidence>
<feature type="compositionally biased region" description="Basic and acidic residues" evidence="1">
    <location>
        <begin position="16"/>
        <end position="40"/>
    </location>
</feature>
<feature type="region of interest" description="Disordered" evidence="1">
    <location>
        <begin position="1"/>
        <end position="71"/>
    </location>
</feature>
<evidence type="ECO:0000313" key="3">
    <source>
        <dbReference type="Proteomes" id="UP000756346"/>
    </source>
</evidence>
<feature type="region of interest" description="Disordered" evidence="1">
    <location>
        <begin position="154"/>
        <end position="211"/>
    </location>
</feature>
<dbReference type="AlphaFoldDB" id="A0A9P8Y513"/>
<keyword evidence="3" id="KW-1185">Reference proteome</keyword>
<comment type="caution">
    <text evidence="2">The sequence shown here is derived from an EMBL/GenBank/DDBJ whole genome shotgun (WGS) entry which is preliminary data.</text>
</comment>
<feature type="compositionally biased region" description="Low complexity" evidence="1">
    <location>
        <begin position="187"/>
        <end position="198"/>
    </location>
</feature>
<dbReference type="GeneID" id="70188594"/>
<feature type="compositionally biased region" description="Basic residues" evidence="1">
    <location>
        <begin position="164"/>
        <end position="176"/>
    </location>
</feature>